<feature type="transmembrane region" description="Helical" evidence="2">
    <location>
        <begin position="187"/>
        <end position="212"/>
    </location>
</feature>
<evidence type="ECO:0000256" key="2">
    <source>
        <dbReference type="SAM" id="Phobius"/>
    </source>
</evidence>
<dbReference type="Pfam" id="PF15860">
    <property type="entry name" value="DUF4728"/>
    <property type="match status" value="1"/>
</dbReference>
<name>A0A914LSJ0_MELIC</name>
<feature type="region of interest" description="Disordered" evidence="1">
    <location>
        <begin position="510"/>
        <end position="534"/>
    </location>
</feature>
<feature type="transmembrane region" description="Helical" evidence="2">
    <location>
        <begin position="156"/>
        <end position="181"/>
    </location>
</feature>
<feature type="compositionally biased region" description="Polar residues" evidence="1">
    <location>
        <begin position="578"/>
        <end position="606"/>
    </location>
</feature>
<feature type="transmembrane region" description="Helical" evidence="2">
    <location>
        <begin position="121"/>
        <end position="144"/>
    </location>
</feature>
<feature type="region of interest" description="Disordered" evidence="1">
    <location>
        <begin position="574"/>
        <end position="615"/>
    </location>
</feature>
<keyword evidence="2" id="KW-1133">Transmembrane helix</keyword>
<keyword evidence="3" id="KW-1185">Reference proteome</keyword>
<feature type="region of interest" description="Disordered" evidence="1">
    <location>
        <begin position="260"/>
        <end position="286"/>
    </location>
</feature>
<evidence type="ECO:0000313" key="3">
    <source>
        <dbReference type="Proteomes" id="UP000887563"/>
    </source>
</evidence>
<keyword evidence="2" id="KW-0472">Membrane</keyword>
<sequence>MACNPCCCLSLKDAVVTIGLWSTIYALAQLAIFGWQFSVLTQCQHVVMAQSNLQCEYYCPCVGASTARTSAIIEVFGWQLAAIKYEKDRAANTLLPNYNSYGRYDIPAYYESYWQSPEERYYTWLFIIQILCLIAAFFLLFTSIMMIYGVHTWSRFLLVPWMVTMCASILTSLAYCIMWWAGDVRDYWLMLTIIEMFGVFLNIYCFVVVVAFHQRMQAELEYYARRRKYNRFCRGREIPQQIDQGNFVDSDKRTDLPQVQQGQRRFGGIQRPPASQFPAVSPPGQPPLRHKSIPPPHTIPVPPLPSTEQIIPQQLPKQLFYKQKTPMERFVQEASAPPPQYRDSFSPPFDVPRSRSAIDRPFHRHADEFYREIPNRFRRANSSHRYRPTCRNCGREHGRRYNYRYQCRRCYPDISTGMRHRKNSSSSLCSLATHHEITDNLDDNRFDRNLTQNRLRHRPPMPLPPQTHWSDHESDYWSGFVPPMANSEHNYTNINSKERTQSLAPPILPRRRKKNESAMEGISSQTRPSQKTLEVPQGISIPQHIIIPPMTNDGTLDSQTERQYRINSEIVISYDQPPRQNISSQTFQSPPSGKQLKNNEISNQQKLPIPLERRSLKSSISPKQLEIELSQDLVKDLDFSKDRSRFTLNFCRNF</sequence>
<dbReference type="InterPro" id="IPR031720">
    <property type="entry name" value="DUF4728"/>
</dbReference>
<dbReference type="WBParaSite" id="Minc3s00839g17956">
    <property type="protein sequence ID" value="Minc3s00839g17956"/>
    <property type="gene ID" value="Minc3s00839g17956"/>
</dbReference>
<keyword evidence="2" id="KW-0812">Transmembrane</keyword>
<proteinExistence type="predicted"/>
<dbReference type="AlphaFoldDB" id="A0A914LSJ0"/>
<protein>
    <submittedName>
        <fullName evidence="4">Uncharacterized protein</fullName>
    </submittedName>
</protein>
<accession>A0A914LSJ0</accession>
<dbReference type="Proteomes" id="UP000887563">
    <property type="component" value="Unplaced"/>
</dbReference>
<organism evidence="3 4">
    <name type="scientific">Meloidogyne incognita</name>
    <name type="common">Southern root-knot nematode worm</name>
    <name type="synonym">Oxyuris incognita</name>
    <dbReference type="NCBI Taxonomy" id="6306"/>
    <lineage>
        <taxon>Eukaryota</taxon>
        <taxon>Metazoa</taxon>
        <taxon>Ecdysozoa</taxon>
        <taxon>Nematoda</taxon>
        <taxon>Chromadorea</taxon>
        <taxon>Rhabditida</taxon>
        <taxon>Tylenchina</taxon>
        <taxon>Tylenchomorpha</taxon>
        <taxon>Tylenchoidea</taxon>
        <taxon>Meloidogynidae</taxon>
        <taxon>Meloidogyninae</taxon>
        <taxon>Meloidogyne</taxon>
        <taxon>Meloidogyne incognita group</taxon>
    </lineage>
</organism>
<reference evidence="4" key="1">
    <citation type="submission" date="2022-11" db="UniProtKB">
        <authorList>
            <consortium name="WormBaseParasite"/>
        </authorList>
    </citation>
    <scope>IDENTIFICATION</scope>
</reference>
<dbReference type="PANTHER" id="PTHR36694:SF11">
    <property type="entry name" value="LP21121P-RELATED"/>
    <property type="match status" value="1"/>
</dbReference>
<evidence type="ECO:0000256" key="1">
    <source>
        <dbReference type="SAM" id="MobiDB-lite"/>
    </source>
</evidence>
<feature type="compositionally biased region" description="Low complexity" evidence="1">
    <location>
        <begin position="260"/>
        <end position="273"/>
    </location>
</feature>
<dbReference type="PANTHER" id="PTHR36694">
    <property type="entry name" value="PASIFLORA 1, ISOFORM A-RELATED"/>
    <property type="match status" value="1"/>
</dbReference>
<feature type="compositionally biased region" description="Polar residues" evidence="1">
    <location>
        <begin position="522"/>
        <end position="532"/>
    </location>
</feature>
<evidence type="ECO:0000313" key="4">
    <source>
        <dbReference type="WBParaSite" id="Minc3s00839g17956"/>
    </source>
</evidence>